<accession>A0ABU6VA35</accession>
<dbReference type="EMBL" id="JASCZI010151139">
    <property type="protein sequence ID" value="MED6170064.1"/>
    <property type="molecule type" value="Genomic_DNA"/>
</dbReference>
<keyword evidence="3" id="KW-1185">Reference proteome</keyword>
<proteinExistence type="predicted"/>
<dbReference type="Proteomes" id="UP001341840">
    <property type="component" value="Unassembled WGS sequence"/>
</dbReference>
<reference evidence="2 3" key="1">
    <citation type="journal article" date="2023" name="Plants (Basel)">
        <title>Bridging the Gap: Combining Genomics and Transcriptomics Approaches to Understand Stylosanthes scabra, an Orphan Legume from the Brazilian Caatinga.</title>
        <authorList>
            <person name="Ferreira-Neto J.R.C."/>
            <person name="da Silva M.D."/>
            <person name="Binneck E."/>
            <person name="de Melo N.F."/>
            <person name="da Silva R.H."/>
            <person name="de Melo A.L.T.M."/>
            <person name="Pandolfi V."/>
            <person name="Bustamante F.O."/>
            <person name="Brasileiro-Vidal A.C."/>
            <person name="Benko-Iseppon A.M."/>
        </authorList>
    </citation>
    <scope>NUCLEOTIDE SEQUENCE [LARGE SCALE GENOMIC DNA]</scope>
    <source>
        <tissue evidence="2">Leaves</tissue>
    </source>
</reference>
<protein>
    <submittedName>
        <fullName evidence="2">Uncharacterized protein</fullName>
    </submittedName>
</protein>
<organism evidence="2 3">
    <name type="scientific">Stylosanthes scabra</name>
    <dbReference type="NCBI Taxonomy" id="79078"/>
    <lineage>
        <taxon>Eukaryota</taxon>
        <taxon>Viridiplantae</taxon>
        <taxon>Streptophyta</taxon>
        <taxon>Embryophyta</taxon>
        <taxon>Tracheophyta</taxon>
        <taxon>Spermatophyta</taxon>
        <taxon>Magnoliopsida</taxon>
        <taxon>eudicotyledons</taxon>
        <taxon>Gunneridae</taxon>
        <taxon>Pentapetalae</taxon>
        <taxon>rosids</taxon>
        <taxon>fabids</taxon>
        <taxon>Fabales</taxon>
        <taxon>Fabaceae</taxon>
        <taxon>Papilionoideae</taxon>
        <taxon>50 kb inversion clade</taxon>
        <taxon>dalbergioids sensu lato</taxon>
        <taxon>Dalbergieae</taxon>
        <taxon>Pterocarpus clade</taxon>
        <taxon>Stylosanthes</taxon>
    </lineage>
</organism>
<sequence length="94" mass="9866">MYSNLQPIIIKASSANGGDVSYQEEETECRSAQRSGVDAATKEGAVGVGEQETQSNDGSLLPFSPFSVLQASAAARVYGATDLLSFFSSNYFSG</sequence>
<evidence type="ECO:0000256" key="1">
    <source>
        <dbReference type="SAM" id="MobiDB-lite"/>
    </source>
</evidence>
<feature type="region of interest" description="Disordered" evidence="1">
    <location>
        <begin position="16"/>
        <end position="56"/>
    </location>
</feature>
<evidence type="ECO:0000313" key="2">
    <source>
        <dbReference type="EMBL" id="MED6170064.1"/>
    </source>
</evidence>
<evidence type="ECO:0000313" key="3">
    <source>
        <dbReference type="Proteomes" id="UP001341840"/>
    </source>
</evidence>
<comment type="caution">
    <text evidence="2">The sequence shown here is derived from an EMBL/GenBank/DDBJ whole genome shotgun (WGS) entry which is preliminary data.</text>
</comment>
<gene>
    <name evidence="2" type="ORF">PIB30_027244</name>
</gene>
<name>A0ABU6VA35_9FABA</name>